<dbReference type="EMBL" id="CP133586">
    <property type="protein sequence ID" value="WMT14047.1"/>
    <property type="molecule type" value="Genomic_DNA"/>
</dbReference>
<reference evidence="1 2" key="1">
    <citation type="submission" date="2023-08" db="EMBL/GenBank/DDBJ databases">
        <title>Complete Genome and Methylome dissection of Serratia fonticola NEB369.</title>
        <authorList>
            <person name="Fomenkov A."/>
            <person name="Roberts R.D."/>
        </authorList>
    </citation>
    <scope>NUCLEOTIDE SEQUENCE [LARGE SCALE GENOMIC DNA]</scope>
    <source>
        <strain evidence="1 2">NEB369</strain>
    </source>
</reference>
<evidence type="ECO:0000313" key="1">
    <source>
        <dbReference type="EMBL" id="WMT14047.1"/>
    </source>
</evidence>
<keyword evidence="2" id="KW-1185">Reference proteome</keyword>
<evidence type="ECO:0000313" key="2">
    <source>
        <dbReference type="Proteomes" id="UP001235341"/>
    </source>
</evidence>
<accession>A0ABY9PKU4</accession>
<dbReference type="RefSeq" id="WP_179244190.1">
    <property type="nucleotide sequence ID" value="NZ_CP133586.1"/>
</dbReference>
<name>A0ABY9PKU4_SERFO</name>
<organism evidence="1 2">
    <name type="scientific">Serratia fonticola</name>
    <dbReference type="NCBI Taxonomy" id="47917"/>
    <lineage>
        <taxon>Bacteria</taxon>
        <taxon>Pseudomonadati</taxon>
        <taxon>Pseudomonadota</taxon>
        <taxon>Gammaproteobacteria</taxon>
        <taxon>Enterobacterales</taxon>
        <taxon>Yersiniaceae</taxon>
        <taxon>Serratia</taxon>
    </lineage>
</organism>
<gene>
    <name evidence="1" type="ORF">RFB13_23065</name>
</gene>
<proteinExistence type="predicted"/>
<dbReference type="Proteomes" id="UP001235341">
    <property type="component" value="Chromosome"/>
</dbReference>
<sequence>MIELADMILEEVGPALPNEIATPWQALRNRASEILLRMEPRRTFPDGSRGYKATSQTTIEVVVGTKHDDPNAPRERFEFPETEFEILVHDPVFSMNGTIRLDLEIKNYRTETISKVLFPGQTVALGVGTSFNADLKPSIGRLEIPLGIEFGPESVRSQQFIHLAVETPMGVLHNPDAAHMRANVNQVPPVGSVYSQSGLVPMANAQGEIVAIKTLTETKIVKLLPLTE</sequence>
<protein>
    <submittedName>
        <fullName evidence="1">Uncharacterized protein</fullName>
    </submittedName>
</protein>